<accession>A0ABM8YQ62</accession>
<evidence type="ECO:0000313" key="3">
    <source>
        <dbReference type="Proteomes" id="UP000789833"/>
    </source>
</evidence>
<feature type="transmembrane region" description="Helical" evidence="1">
    <location>
        <begin position="189"/>
        <end position="210"/>
    </location>
</feature>
<evidence type="ECO:0000256" key="1">
    <source>
        <dbReference type="SAM" id="Phobius"/>
    </source>
</evidence>
<dbReference type="Proteomes" id="UP000789833">
    <property type="component" value="Unassembled WGS sequence"/>
</dbReference>
<keyword evidence="3" id="KW-1185">Reference proteome</keyword>
<protein>
    <submittedName>
        <fullName evidence="2">Uncharacterized protein</fullName>
    </submittedName>
</protein>
<proteinExistence type="predicted"/>
<keyword evidence="1" id="KW-0812">Transmembrane</keyword>
<name>A0ABM8YQ62_9BACI</name>
<keyword evidence="1" id="KW-0472">Membrane</keyword>
<comment type="caution">
    <text evidence="2">The sequence shown here is derived from an EMBL/GenBank/DDBJ whole genome shotgun (WGS) entry which is preliminary data.</text>
</comment>
<evidence type="ECO:0000313" key="2">
    <source>
        <dbReference type="EMBL" id="CAG9622158.1"/>
    </source>
</evidence>
<organism evidence="2 3">
    <name type="scientific">Sutcliffiella rhizosphaerae</name>
    <dbReference type="NCBI Taxonomy" id="2880967"/>
    <lineage>
        <taxon>Bacteria</taxon>
        <taxon>Bacillati</taxon>
        <taxon>Bacillota</taxon>
        <taxon>Bacilli</taxon>
        <taxon>Bacillales</taxon>
        <taxon>Bacillaceae</taxon>
        <taxon>Sutcliffiella</taxon>
    </lineage>
</organism>
<keyword evidence="1" id="KW-1133">Transmembrane helix</keyword>
<reference evidence="2 3" key="1">
    <citation type="submission" date="2021-10" db="EMBL/GenBank/DDBJ databases">
        <authorList>
            <person name="Criscuolo A."/>
        </authorList>
    </citation>
    <scope>NUCLEOTIDE SEQUENCE [LARGE SCALE GENOMIC DNA]</scope>
    <source>
        <strain evidence="3">CIP 111883</strain>
    </source>
</reference>
<dbReference type="EMBL" id="CAKJTJ010000017">
    <property type="protein sequence ID" value="CAG9622158.1"/>
    <property type="molecule type" value="Genomic_DNA"/>
</dbReference>
<feature type="transmembrane region" description="Helical" evidence="1">
    <location>
        <begin position="12"/>
        <end position="30"/>
    </location>
</feature>
<sequence length="211" mass="24535">MQFIQDNIFELFLIVVSMGILFSGLFSYRQKGISTVFNFNRLQSILFSALIAIGAIYYFNFYGETDGSILFLMVGMVMPPLFTLLVRIKKDELHIKKMLPQTFFSIMEAKLATNYSFEKEEKANGEYGSSISLTYYSINESKELIRVKWKDLEESDIEVEFNSFQDKDFVKEVADALRQKKEPINYFQLNKFSILFAVALLFIGLIRLLVY</sequence>
<gene>
    <name evidence="2" type="ORF">BACCIP111883_02949</name>
</gene>
<feature type="transmembrane region" description="Helical" evidence="1">
    <location>
        <begin position="68"/>
        <end position="88"/>
    </location>
</feature>
<feature type="transmembrane region" description="Helical" evidence="1">
    <location>
        <begin position="42"/>
        <end position="62"/>
    </location>
</feature>
<dbReference type="RefSeq" id="WP_230502379.1">
    <property type="nucleotide sequence ID" value="NZ_CAKJTJ010000017.1"/>
</dbReference>